<dbReference type="EMBL" id="JACHHF010000001">
    <property type="protein sequence ID" value="MBB5175315.1"/>
    <property type="molecule type" value="Genomic_DNA"/>
</dbReference>
<evidence type="ECO:0000256" key="1">
    <source>
        <dbReference type="ARBA" id="ARBA00004141"/>
    </source>
</evidence>
<evidence type="ECO:0000256" key="3">
    <source>
        <dbReference type="ARBA" id="ARBA00022989"/>
    </source>
</evidence>
<dbReference type="InterPro" id="IPR003825">
    <property type="entry name" value="Colicin-V_CvpA"/>
</dbReference>
<comment type="caution">
    <text evidence="6">The sequence shown here is derived from an EMBL/GenBank/DDBJ whole genome shotgun (WGS) entry which is preliminary data.</text>
</comment>
<evidence type="ECO:0000256" key="5">
    <source>
        <dbReference type="SAM" id="Phobius"/>
    </source>
</evidence>
<reference evidence="6 7" key="1">
    <citation type="submission" date="2020-08" db="EMBL/GenBank/DDBJ databases">
        <title>Genomic Encyclopedia of Type Strains, Phase IV (KMG-IV): sequencing the most valuable type-strain genomes for metagenomic binning, comparative biology and taxonomic classification.</title>
        <authorList>
            <person name="Goeker M."/>
        </authorList>
    </citation>
    <scope>NUCLEOTIDE SEQUENCE [LARGE SCALE GENOMIC DNA]</scope>
    <source>
        <strain evidence="6 7">DSM 19163</strain>
    </source>
</reference>
<keyword evidence="3 5" id="KW-1133">Transmembrane helix</keyword>
<evidence type="ECO:0000313" key="6">
    <source>
        <dbReference type="EMBL" id="MBB5175315.1"/>
    </source>
</evidence>
<dbReference type="PANTHER" id="PTHR37306">
    <property type="entry name" value="COLICIN V PRODUCTION PROTEIN"/>
    <property type="match status" value="1"/>
</dbReference>
<organism evidence="6 7">
    <name type="scientific">Nosocomiicoccus ampullae</name>
    <dbReference type="NCBI Taxonomy" id="489910"/>
    <lineage>
        <taxon>Bacteria</taxon>
        <taxon>Bacillati</taxon>
        <taxon>Bacillota</taxon>
        <taxon>Bacilli</taxon>
        <taxon>Bacillales</taxon>
        <taxon>Staphylococcaceae</taxon>
        <taxon>Nosocomiicoccus</taxon>
    </lineage>
</organism>
<name>A0A9Q2CY85_9STAP</name>
<keyword evidence="2 5" id="KW-0812">Transmembrane</keyword>
<evidence type="ECO:0000256" key="2">
    <source>
        <dbReference type="ARBA" id="ARBA00022692"/>
    </source>
</evidence>
<keyword evidence="7" id="KW-1185">Reference proteome</keyword>
<dbReference type="RefSeq" id="WP_183672746.1">
    <property type="nucleotide sequence ID" value="NZ_CBCRYX010000003.1"/>
</dbReference>
<evidence type="ECO:0000313" key="7">
    <source>
        <dbReference type="Proteomes" id="UP000579136"/>
    </source>
</evidence>
<accession>A0A9Q2CY85</accession>
<sequence>MTLLILILIILSGIVGFRRGGLLQLLHFLGTVSALVIARLNYETLGNKLELIMPYPSSVSEVENVVLPTIQDLEQAYYYMSAFLFIFIVSKLIIQIIVSVFDFVNQIIFERKRSKIIGTIIGVIECVYVLAVIMFFLATVPSTGLQEEISNSQLATFIMDHTLIISDKLKDWSQI</sequence>
<dbReference type="Proteomes" id="UP000579136">
    <property type="component" value="Unassembled WGS sequence"/>
</dbReference>
<feature type="transmembrane region" description="Helical" evidence="5">
    <location>
        <begin position="76"/>
        <end position="104"/>
    </location>
</feature>
<gene>
    <name evidence="6" type="ORF">HNQ45_000173</name>
</gene>
<evidence type="ECO:0000256" key="4">
    <source>
        <dbReference type="ARBA" id="ARBA00023136"/>
    </source>
</evidence>
<dbReference type="AlphaFoldDB" id="A0A9Q2CY85"/>
<dbReference type="PANTHER" id="PTHR37306:SF1">
    <property type="entry name" value="COLICIN V PRODUCTION PROTEIN"/>
    <property type="match status" value="1"/>
</dbReference>
<feature type="transmembrane region" description="Helical" evidence="5">
    <location>
        <begin position="116"/>
        <end position="138"/>
    </location>
</feature>
<dbReference type="GO" id="GO:0016020">
    <property type="term" value="C:membrane"/>
    <property type="evidence" value="ECO:0007669"/>
    <property type="project" value="UniProtKB-SubCell"/>
</dbReference>
<dbReference type="Pfam" id="PF02674">
    <property type="entry name" value="Colicin_V"/>
    <property type="match status" value="1"/>
</dbReference>
<dbReference type="GO" id="GO:0009403">
    <property type="term" value="P:toxin biosynthetic process"/>
    <property type="evidence" value="ECO:0007669"/>
    <property type="project" value="InterPro"/>
</dbReference>
<comment type="subcellular location">
    <subcellularLocation>
        <location evidence="1">Membrane</location>
        <topology evidence="1">Multi-pass membrane protein</topology>
    </subcellularLocation>
</comment>
<protein>
    <submittedName>
        <fullName evidence="6">Membrane protein required for colicin V production</fullName>
    </submittedName>
</protein>
<keyword evidence="4 5" id="KW-0472">Membrane</keyword>
<proteinExistence type="predicted"/>